<dbReference type="InterPro" id="IPR017959">
    <property type="entry name" value="Asn/Gln-tRNA_amidoTrfase_suB/E"/>
</dbReference>
<dbReference type="GO" id="GO:0050567">
    <property type="term" value="F:glutaminyl-tRNA synthase (glutamine-hydrolyzing) activity"/>
    <property type="evidence" value="ECO:0007669"/>
    <property type="project" value="TreeGrafter"/>
</dbReference>
<dbReference type="GO" id="GO:0030956">
    <property type="term" value="C:glutamyl-tRNA(Gln) amidotransferase complex"/>
    <property type="evidence" value="ECO:0007669"/>
    <property type="project" value="TreeGrafter"/>
</dbReference>
<dbReference type="RefSeq" id="WP_022769559.1">
    <property type="nucleotide sequence ID" value="NC_022575.1"/>
</dbReference>
<keyword evidence="4" id="KW-0648">Protein biosynthesis</keyword>
<dbReference type="PATRIC" id="fig|1403316.3.peg.247"/>
<evidence type="ECO:0000313" key="7">
    <source>
        <dbReference type="EMBL" id="AGX89037.1"/>
    </source>
</evidence>
<keyword evidence="2" id="KW-0547">Nucleotide-binding</keyword>
<dbReference type="KEGG" id="mpv:PRV_01385"/>
<protein>
    <recommendedName>
        <fullName evidence="9">Aspartyl/glutamyl-tRNA(Asn/Gln) amidotransferase subunit B</fullName>
    </recommendedName>
</protein>
<evidence type="ECO:0000259" key="6">
    <source>
        <dbReference type="Pfam" id="PF02934"/>
    </source>
</evidence>
<dbReference type="STRING" id="1403316.PRV_01385"/>
<evidence type="ECO:0000313" key="8">
    <source>
        <dbReference type="Proteomes" id="UP000017119"/>
    </source>
</evidence>
<feature type="domain" description="Aspartyl/Glutamyl-tRNA(Gln) amidotransferase subunit B/E catalytic" evidence="6">
    <location>
        <begin position="23"/>
        <end position="295"/>
    </location>
</feature>
<proteinExistence type="predicted"/>
<dbReference type="GO" id="GO:0070681">
    <property type="term" value="P:glutaminyl-tRNAGln biosynthesis via transamidation"/>
    <property type="evidence" value="ECO:0007669"/>
    <property type="project" value="TreeGrafter"/>
</dbReference>
<feature type="domain" description="Asn/Gln amidotransferase" evidence="5">
    <location>
        <begin position="391"/>
        <end position="483"/>
    </location>
</feature>
<organism evidence="7 8">
    <name type="scientific">Mycoplasma parvum str. Indiana</name>
    <dbReference type="NCBI Taxonomy" id="1403316"/>
    <lineage>
        <taxon>Bacteria</taxon>
        <taxon>Bacillati</taxon>
        <taxon>Mycoplasmatota</taxon>
        <taxon>Mollicutes</taxon>
        <taxon>Mycoplasmataceae</taxon>
        <taxon>Mycoplasma</taxon>
    </lineage>
</organism>
<dbReference type="Proteomes" id="UP000017119">
    <property type="component" value="Chromosome"/>
</dbReference>
<dbReference type="GO" id="GO:0006412">
    <property type="term" value="P:translation"/>
    <property type="evidence" value="ECO:0007669"/>
    <property type="project" value="UniProtKB-KW"/>
</dbReference>
<dbReference type="PANTHER" id="PTHR11659:SF0">
    <property type="entry name" value="GLUTAMYL-TRNA(GLN) AMIDOTRANSFERASE SUBUNIT B, MITOCHONDRIAL"/>
    <property type="match status" value="1"/>
</dbReference>
<dbReference type="InterPro" id="IPR023168">
    <property type="entry name" value="GatB_Yqey_C_2"/>
</dbReference>
<keyword evidence="1" id="KW-0436">Ligase</keyword>
<dbReference type="InterPro" id="IPR014746">
    <property type="entry name" value="Gln_synth/guanido_kin_cat_dom"/>
</dbReference>
<dbReference type="Pfam" id="PF02637">
    <property type="entry name" value="GatB_Yqey"/>
    <property type="match status" value="1"/>
</dbReference>
<dbReference type="Pfam" id="PF02934">
    <property type="entry name" value="GatB_N"/>
    <property type="match status" value="1"/>
</dbReference>
<gene>
    <name evidence="7" type="ORF">PRV_01385</name>
</gene>
<dbReference type="Gene3D" id="1.10.10.410">
    <property type="match status" value="1"/>
</dbReference>
<evidence type="ECO:0000256" key="3">
    <source>
        <dbReference type="ARBA" id="ARBA00022840"/>
    </source>
</evidence>
<evidence type="ECO:0008006" key="9">
    <source>
        <dbReference type="Google" id="ProtNLM"/>
    </source>
</evidence>
<keyword evidence="3" id="KW-0067">ATP-binding</keyword>
<sequence>MTSFSEFSEKKDVPQTQPFYKLKMGLEVHATLMSEKKAFVNIPIESSSYTSLGLLGTLPQINTEAIRLVLKLFKALNSEVPSEVNFVRKSYFYFDLPKGYQITQYQERNRKKGYIFLPKTNKKINISAISLEEDTAAHQKQGEKYLLLVERLGNPLVEISTEPELRSIEEVIECVKWIRFLLFFLHISKGELEKGNFRVDLNISLENEINEPISGRAEVKNLASFKAIEGAIPAVQTYFLQKIAENSDSVFNNETLRWDEKKEELIVMRDKVEAQDYLLVPESCIPTIKLSEREIEEITKNCEASHLFSLFISIMKSKLASREQEELIENYEFFWDCYKVKEVLGDWANSFFVLKIFNSINGGGDKVNNLISFLKELLKKLKLNAYSEDFKFNNLKIRESCKKLMSNTANIKEIVTFYLDSVTIKEEEIISFCETLLQEKNKKLIKLIGKPDKVTSFLLGEIRKKYGGQIDIKGIKEIVDDNLTLWMGKYFSNLSSSDEKGKS</sequence>
<reference evidence="7 8" key="1">
    <citation type="journal article" date="2013" name="Genome Announc.">
        <title>Genome Sequence of Mycoplasma parvum (Formerly Eperythrozoon parvum), a Diminutive Hemoplasma of the Pig.</title>
        <authorList>
            <person name="do Nascimento N.C."/>
            <person name="Dos Santos A.P."/>
            <person name="Chu Y."/>
            <person name="Guimaraes A.M."/>
            <person name="Pagliaro A."/>
            <person name="Messick J.B."/>
        </authorList>
    </citation>
    <scope>NUCLEOTIDE SEQUENCE [LARGE SCALE GENOMIC DNA]</scope>
    <source>
        <strain evidence="7 8">Indiana</strain>
    </source>
</reference>
<dbReference type="EMBL" id="CP006771">
    <property type="protein sequence ID" value="AGX89037.1"/>
    <property type="molecule type" value="Genomic_DNA"/>
</dbReference>
<dbReference type="HOGENOM" id="CLU_019240_0_0_14"/>
<dbReference type="PANTHER" id="PTHR11659">
    <property type="entry name" value="GLUTAMYL-TRNA GLN AMIDOTRANSFERASE SUBUNIT B MITOCHONDRIAL AND PROKARYOTIC PET112-RELATED"/>
    <property type="match status" value="1"/>
</dbReference>
<evidence type="ECO:0000256" key="4">
    <source>
        <dbReference type="ARBA" id="ARBA00022917"/>
    </source>
</evidence>
<dbReference type="InterPro" id="IPR006075">
    <property type="entry name" value="Asn/Gln-tRNA_Trfase_suB/E_cat"/>
</dbReference>
<dbReference type="GO" id="GO:0005524">
    <property type="term" value="F:ATP binding"/>
    <property type="evidence" value="ECO:0007669"/>
    <property type="project" value="UniProtKB-KW"/>
</dbReference>
<name>U5NC89_9MOLU</name>
<accession>U5NC89</accession>
<keyword evidence="8" id="KW-1185">Reference proteome</keyword>
<dbReference type="InterPro" id="IPR018027">
    <property type="entry name" value="Asn/Gln_amidotransferase"/>
</dbReference>
<dbReference type="AlphaFoldDB" id="U5NC89"/>
<dbReference type="SUPFAM" id="SSF55931">
    <property type="entry name" value="Glutamine synthetase/guanido kinase"/>
    <property type="match status" value="1"/>
</dbReference>
<evidence type="ECO:0000256" key="2">
    <source>
        <dbReference type="ARBA" id="ARBA00022741"/>
    </source>
</evidence>
<evidence type="ECO:0000259" key="5">
    <source>
        <dbReference type="Pfam" id="PF02637"/>
    </source>
</evidence>
<evidence type="ECO:0000256" key="1">
    <source>
        <dbReference type="ARBA" id="ARBA00022598"/>
    </source>
</evidence>